<evidence type="ECO:0000256" key="1">
    <source>
        <dbReference type="SAM" id="SignalP"/>
    </source>
</evidence>
<proteinExistence type="predicted"/>
<sequence>MQSGLAASGLATITLAAGAAHADAALRVCSDRGYEDLKARAITCDAAERVYRQSLHAARGSGSARTTFRRRGIRWSCQAFNPPAVAFYTWRCTARGNRLMQYRWKSGE</sequence>
<comment type="caution">
    <text evidence="2">The sequence shown here is derived from an EMBL/GenBank/DDBJ whole genome shotgun (WGS) entry which is preliminary data.</text>
</comment>
<dbReference type="EMBL" id="JACHNU010000002">
    <property type="protein sequence ID" value="MBB4662428.1"/>
    <property type="molecule type" value="Genomic_DNA"/>
</dbReference>
<keyword evidence="3" id="KW-1185">Reference proteome</keyword>
<name>A0A840IEI8_9ACTN</name>
<dbReference type="Proteomes" id="UP000585272">
    <property type="component" value="Unassembled WGS sequence"/>
</dbReference>
<accession>A0A840IEI8</accession>
<evidence type="ECO:0000313" key="2">
    <source>
        <dbReference type="EMBL" id="MBB4662428.1"/>
    </source>
</evidence>
<reference evidence="2 3" key="1">
    <citation type="submission" date="2020-08" db="EMBL/GenBank/DDBJ databases">
        <title>Genomic Encyclopedia of Archaeal and Bacterial Type Strains, Phase II (KMG-II): from individual species to whole genera.</title>
        <authorList>
            <person name="Goeker M."/>
        </authorList>
    </citation>
    <scope>NUCLEOTIDE SEQUENCE [LARGE SCALE GENOMIC DNA]</scope>
    <source>
        <strain evidence="2 3">DSM 23288</strain>
    </source>
</reference>
<gene>
    <name evidence="2" type="ORF">BDZ31_002014</name>
</gene>
<protein>
    <submittedName>
        <fullName evidence="2">Uncharacterized protein</fullName>
    </submittedName>
</protein>
<organism evidence="2 3">
    <name type="scientific">Conexibacter arvalis</name>
    <dbReference type="NCBI Taxonomy" id="912552"/>
    <lineage>
        <taxon>Bacteria</taxon>
        <taxon>Bacillati</taxon>
        <taxon>Actinomycetota</taxon>
        <taxon>Thermoleophilia</taxon>
        <taxon>Solirubrobacterales</taxon>
        <taxon>Conexibacteraceae</taxon>
        <taxon>Conexibacter</taxon>
    </lineage>
</organism>
<keyword evidence="1" id="KW-0732">Signal</keyword>
<feature type="signal peptide" evidence="1">
    <location>
        <begin position="1"/>
        <end position="22"/>
    </location>
</feature>
<dbReference type="AlphaFoldDB" id="A0A840IEI8"/>
<feature type="chain" id="PRO_5032508946" evidence="1">
    <location>
        <begin position="23"/>
        <end position="108"/>
    </location>
</feature>
<evidence type="ECO:0000313" key="3">
    <source>
        <dbReference type="Proteomes" id="UP000585272"/>
    </source>
</evidence>